<dbReference type="Proteomes" id="UP000309997">
    <property type="component" value="Unassembled WGS sequence"/>
</dbReference>
<comment type="caution">
    <text evidence="1">The sequence shown here is derived from an EMBL/GenBank/DDBJ whole genome shotgun (WGS) entry which is preliminary data.</text>
</comment>
<evidence type="ECO:0000313" key="1">
    <source>
        <dbReference type="EMBL" id="KAL3609953.1"/>
    </source>
</evidence>
<feature type="non-terminal residue" evidence="1">
    <location>
        <position position="97"/>
    </location>
</feature>
<organism evidence="1 2">
    <name type="scientific">Populus alba</name>
    <name type="common">White poplar</name>
    <dbReference type="NCBI Taxonomy" id="43335"/>
    <lineage>
        <taxon>Eukaryota</taxon>
        <taxon>Viridiplantae</taxon>
        <taxon>Streptophyta</taxon>
        <taxon>Embryophyta</taxon>
        <taxon>Tracheophyta</taxon>
        <taxon>Spermatophyta</taxon>
        <taxon>Magnoliopsida</taxon>
        <taxon>eudicotyledons</taxon>
        <taxon>Gunneridae</taxon>
        <taxon>Pentapetalae</taxon>
        <taxon>rosids</taxon>
        <taxon>fabids</taxon>
        <taxon>Malpighiales</taxon>
        <taxon>Salicaceae</taxon>
        <taxon>Saliceae</taxon>
        <taxon>Populus</taxon>
    </lineage>
</organism>
<name>A0ACC4CXD3_POPAL</name>
<dbReference type="EMBL" id="RCHU02000001">
    <property type="protein sequence ID" value="KAL3609953.1"/>
    <property type="molecule type" value="Genomic_DNA"/>
</dbReference>
<sequence length="97" mass="10531">MVVEMIEGGDLRWRERLRSGCSGEKSAVKAVVLMLASRQLLITVGTENGHVDAQNFEGMDLDFAVICLIMRILDSVEHGGDLNAAVNAHFSEGDRSA</sequence>
<accession>A0ACC4CXD3</accession>
<evidence type="ECO:0000313" key="2">
    <source>
        <dbReference type="Proteomes" id="UP000309997"/>
    </source>
</evidence>
<reference evidence="1 2" key="1">
    <citation type="journal article" date="2024" name="Plant Biotechnol. J.">
        <title>Genome and CRISPR/Cas9 system of a widespread forest tree (Populus alba) in the world.</title>
        <authorList>
            <person name="Liu Y.J."/>
            <person name="Jiang P.F."/>
            <person name="Han X.M."/>
            <person name="Li X.Y."/>
            <person name="Wang H.M."/>
            <person name="Wang Y.J."/>
            <person name="Wang X.X."/>
            <person name="Zeng Q.Y."/>
        </authorList>
    </citation>
    <scope>NUCLEOTIDE SEQUENCE [LARGE SCALE GENOMIC DNA]</scope>
    <source>
        <strain evidence="2">cv. PAL-ZL1</strain>
    </source>
</reference>
<proteinExistence type="predicted"/>
<keyword evidence="2" id="KW-1185">Reference proteome</keyword>
<protein>
    <submittedName>
        <fullName evidence="1">Uncharacterized protein</fullName>
    </submittedName>
</protein>
<gene>
    <name evidence="1" type="ORF">D5086_000973</name>
</gene>